<dbReference type="InterPro" id="IPR006059">
    <property type="entry name" value="SBP"/>
</dbReference>
<dbReference type="Proteomes" id="UP000228964">
    <property type="component" value="Unassembled WGS sequence"/>
</dbReference>
<dbReference type="EMBL" id="PFAO01000024">
    <property type="protein sequence ID" value="PIT95470.1"/>
    <property type="molecule type" value="Genomic_DNA"/>
</dbReference>
<dbReference type="SUPFAM" id="SSF53850">
    <property type="entry name" value="Periplasmic binding protein-like II"/>
    <property type="match status" value="1"/>
</dbReference>
<dbReference type="InterPro" id="IPR050490">
    <property type="entry name" value="Bact_solute-bd_prot1"/>
</dbReference>
<sequence length="492" mass="56176">MIRNWKLEIGNLPNYLNTKNTYMKRKIVILLLIFTFITTSGFGCKLVSKETEKAMQPITLNYWRVWDGPDAFKEILAKYKELHPFITINYRKLRYSEYEQELINALAEDRGPDIFSINNTWLKKYQSKIQPMPATITMAYPITKGTIKKEVIPELRTTKSITLKEIKNNFVDVVYNDIVMKTVDAKTNQVEEKVYGLPLYVDTLVLYYNKDLLNNAGITEPPAFWNTEFQQDVKKMTKQDTKGEIIQSGAALGGSSNIERSSDILSVLMMQNGTVMLDDSGNVSFNKIPATFKEQKYAPGLEALRFYTDFANPAKEVYSWNKNFDNSLNLFTQGKLAMMFGYSYHLAQIRAQAPKLNLGIAKLPQIEGNPQNINFANYWVETVSNKSKYTSEAWDFVQFATRAEQAKLYLNTAKRPTALRSLINEQIDDMDIGIFAEQVLTAQSWYQGADANAMEKIIGEMIDSVVAGQDKIENIINLGARRVQQTIDINNN</sequence>
<dbReference type="Pfam" id="PF01547">
    <property type="entry name" value="SBP_bac_1"/>
    <property type="match status" value="1"/>
</dbReference>
<evidence type="ECO:0000313" key="1">
    <source>
        <dbReference type="EMBL" id="PIT95470.1"/>
    </source>
</evidence>
<evidence type="ECO:0000313" key="2">
    <source>
        <dbReference type="Proteomes" id="UP000228964"/>
    </source>
</evidence>
<gene>
    <name evidence="1" type="ORF">COT96_01080</name>
</gene>
<organism evidence="1 2">
    <name type="scientific">Candidatus Falkowbacteria bacterium CG10_big_fil_rev_8_21_14_0_10_38_22</name>
    <dbReference type="NCBI Taxonomy" id="1974564"/>
    <lineage>
        <taxon>Bacteria</taxon>
        <taxon>Candidatus Falkowiibacteriota</taxon>
    </lineage>
</organism>
<dbReference type="PANTHER" id="PTHR43649:SF12">
    <property type="entry name" value="DIACETYLCHITOBIOSE BINDING PROTEIN DASA"/>
    <property type="match status" value="1"/>
</dbReference>
<protein>
    <recommendedName>
        <fullName evidence="3">ABC transporter substrate-binding protein</fullName>
    </recommendedName>
</protein>
<dbReference type="PANTHER" id="PTHR43649">
    <property type="entry name" value="ARABINOSE-BINDING PROTEIN-RELATED"/>
    <property type="match status" value="1"/>
</dbReference>
<name>A0A2M6WRQ3_9BACT</name>
<dbReference type="Gene3D" id="3.40.190.10">
    <property type="entry name" value="Periplasmic binding protein-like II"/>
    <property type="match status" value="1"/>
</dbReference>
<accession>A0A2M6WRQ3</accession>
<comment type="caution">
    <text evidence="1">The sequence shown here is derived from an EMBL/GenBank/DDBJ whole genome shotgun (WGS) entry which is preliminary data.</text>
</comment>
<evidence type="ECO:0008006" key="3">
    <source>
        <dbReference type="Google" id="ProtNLM"/>
    </source>
</evidence>
<dbReference type="AlphaFoldDB" id="A0A2M6WRQ3"/>
<proteinExistence type="predicted"/>
<reference evidence="2" key="1">
    <citation type="submission" date="2017-09" db="EMBL/GenBank/DDBJ databases">
        <title>Depth-based differentiation of microbial function through sediment-hosted aquifers and enrichment of novel symbionts in the deep terrestrial subsurface.</title>
        <authorList>
            <person name="Probst A.J."/>
            <person name="Ladd B."/>
            <person name="Jarett J.K."/>
            <person name="Geller-Mcgrath D.E."/>
            <person name="Sieber C.M.K."/>
            <person name="Emerson J.B."/>
            <person name="Anantharaman K."/>
            <person name="Thomas B.C."/>
            <person name="Malmstrom R."/>
            <person name="Stieglmeier M."/>
            <person name="Klingl A."/>
            <person name="Woyke T."/>
            <person name="Ryan C.M."/>
            <person name="Banfield J.F."/>
        </authorList>
    </citation>
    <scope>NUCLEOTIDE SEQUENCE [LARGE SCALE GENOMIC DNA]</scope>
</reference>